<dbReference type="PANTHER" id="PTHR24028">
    <property type="entry name" value="CADHERIN-87A"/>
    <property type="match status" value="1"/>
</dbReference>
<dbReference type="InterPro" id="IPR002126">
    <property type="entry name" value="Cadherin-like_dom"/>
</dbReference>
<evidence type="ECO:0000256" key="4">
    <source>
        <dbReference type="ARBA" id="ARBA00022729"/>
    </source>
</evidence>
<dbReference type="FunFam" id="2.60.40.60:FF:000001">
    <property type="entry name" value="Protocadherin alpha 2"/>
    <property type="match status" value="1"/>
</dbReference>
<dbReference type="GO" id="GO:0005509">
    <property type="term" value="F:calcium ion binding"/>
    <property type="evidence" value="ECO:0007669"/>
    <property type="project" value="UniProtKB-UniRule"/>
</dbReference>
<proteinExistence type="predicted"/>
<keyword evidence="9 13" id="KW-0472">Membrane</keyword>
<keyword evidence="10" id="KW-0325">Glycoprotein</keyword>
<evidence type="ECO:0000256" key="6">
    <source>
        <dbReference type="ARBA" id="ARBA00022837"/>
    </source>
</evidence>
<sequence length="869" mass="94548">METNSGKRCLLQLVLLHTAWEMGSGQLHYSVSEESQHGTFVGRIAQDLGLEVGELVPRLFRMVSKGQEEYFEVNVQNGILFVNSRIDREELCDRSAVCVIHLEALVDKPLKVFHVEVEITDINDNAPIFPVTEKQFTIAESSSRDSRFPLEGASDADISANSLLSYRLSTNPHFSLETIENHERGASLFLVLNKPLDREECAAHHLLLTAVDGGQPQLTGTVQLVIKVLDANDNPPVFNQSVYKVHLLENSENGLLVIKLNATDLDEGTNKEITYTSSTFSPANGKEKFVLDQKTGEIHVKGNLDFEEKNFYEIQVEAKDTGNPPLSGHCKVLIEVLDVNDNAPEISVMSLLVPVPEDSPLGMVVALISISDRDIDANGQVSTSLWPHGTPFKLLSTFKNYHSLLLAQPLDREQEAEYRLVVTAQDQGTPSLSASSTLVVDVNDNAPTFAQPSYMVFVKENNPPGAHIFTVSASDLDVAENALVSYSMDDKLWPLTSYISVHSESGKVYALQPLDYEELKLLEFQVRAKDAGLPSLCGNVTIQVFVVDENDNAPAVSEPEEAPILLAAPLEAGHVVGKIRALDADSGYNAWLRYELHDVKSGPWRVGLYSGEISATQALDETEGGSSQNLLIVVKDHGKPVLSTTVTFSVSLISSAQAVHTDTRLPMLGVNSGSLADNSNIYLIIAICSVSTLFLLAIIVYMALRCQCQPKEPVMYGPGTATLVCASEVGSWSYSNRHSHILAAPAGEAGAKNDLMVFTPNIPIFSENGELQNGKEGTFGRESNLEWRSDRWGEACLPHSVSLLRITPLEITSINRVKIQAHLLLLCFTDIALYEDMGAAAGSLAASRGGKPTPPPSHCPSSGLGSRAV</sequence>
<dbReference type="InterPro" id="IPR013164">
    <property type="entry name" value="Cadherin_N"/>
</dbReference>
<dbReference type="InterPro" id="IPR020894">
    <property type="entry name" value="Cadherin_CS"/>
</dbReference>
<evidence type="ECO:0000256" key="1">
    <source>
        <dbReference type="ARBA" id="ARBA00004251"/>
    </source>
</evidence>
<evidence type="ECO:0000256" key="8">
    <source>
        <dbReference type="ARBA" id="ARBA00022989"/>
    </source>
</evidence>
<keyword evidence="5" id="KW-0677">Repeat</keyword>
<feature type="domain" description="Cadherin" evidence="15">
    <location>
        <begin position="30"/>
        <end position="129"/>
    </location>
</feature>
<feature type="region of interest" description="Disordered" evidence="12">
    <location>
        <begin position="844"/>
        <end position="869"/>
    </location>
</feature>
<dbReference type="PRINTS" id="PR00205">
    <property type="entry name" value="CADHERIN"/>
</dbReference>
<dbReference type="GeneTree" id="ENSGT00940000163564"/>
<evidence type="ECO:0000256" key="5">
    <source>
        <dbReference type="ARBA" id="ARBA00022737"/>
    </source>
</evidence>
<feature type="transmembrane region" description="Helical" evidence="13">
    <location>
        <begin position="681"/>
        <end position="704"/>
    </location>
</feature>
<dbReference type="PROSITE" id="PS00232">
    <property type="entry name" value="CADHERIN_1"/>
    <property type="match status" value="3"/>
</dbReference>
<dbReference type="FunFam" id="2.60.40.60:FF:000233">
    <property type="entry name" value="Protocadherin gamma-A3 isoform 1"/>
    <property type="match status" value="1"/>
</dbReference>
<feature type="domain" description="Cadherin" evidence="15">
    <location>
        <begin position="130"/>
        <end position="238"/>
    </location>
</feature>
<evidence type="ECO:0000313" key="16">
    <source>
        <dbReference type="Ensembl" id="ENSPMRP00000012380.1"/>
    </source>
</evidence>
<keyword evidence="8 13" id="KW-1133">Transmembrane helix</keyword>
<evidence type="ECO:0000259" key="15">
    <source>
        <dbReference type="PROSITE" id="PS50268"/>
    </source>
</evidence>
<reference evidence="16" key="2">
    <citation type="submission" date="2025-08" db="UniProtKB">
        <authorList>
            <consortium name="Ensembl"/>
        </authorList>
    </citation>
    <scope>IDENTIFICATION</scope>
</reference>
<dbReference type="SUPFAM" id="SSF49313">
    <property type="entry name" value="Cadherin-like"/>
    <property type="match status" value="6"/>
</dbReference>
<evidence type="ECO:0000256" key="2">
    <source>
        <dbReference type="ARBA" id="ARBA00022475"/>
    </source>
</evidence>
<dbReference type="Gene3D" id="2.60.40.60">
    <property type="entry name" value="Cadherins"/>
    <property type="match status" value="6"/>
</dbReference>
<evidence type="ECO:0000256" key="14">
    <source>
        <dbReference type="SAM" id="SignalP"/>
    </source>
</evidence>
<dbReference type="Proteomes" id="UP000472272">
    <property type="component" value="Chromosome 7"/>
</dbReference>
<name>A0A670IK33_PODMU</name>
<keyword evidence="3 13" id="KW-0812">Transmembrane</keyword>
<reference evidence="16 17" key="1">
    <citation type="journal article" date="2019" name="Proc. Natl. Acad. Sci. U.S.A.">
        <title>Regulatory changes in pterin and carotenoid genes underlie balanced color polymorphisms in the wall lizard.</title>
        <authorList>
            <person name="Andrade P."/>
            <person name="Pinho C."/>
            <person name="Perez I de Lanuza G."/>
            <person name="Afonso S."/>
            <person name="Brejcha J."/>
            <person name="Rubin C.J."/>
            <person name="Wallerman O."/>
            <person name="Pereira P."/>
            <person name="Sabatino S.J."/>
            <person name="Bellati A."/>
            <person name="Pellitteri-Rosa D."/>
            <person name="Bosakova Z."/>
            <person name="Bunikis I."/>
            <person name="Carretero M.A."/>
            <person name="Feiner N."/>
            <person name="Marsik P."/>
            <person name="Pauperio F."/>
            <person name="Salvi D."/>
            <person name="Soler L."/>
            <person name="While G.M."/>
            <person name="Uller T."/>
            <person name="Font E."/>
            <person name="Andersson L."/>
            <person name="Carneiro M."/>
        </authorList>
    </citation>
    <scope>NUCLEOTIDE SEQUENCE</scope>
</reference>
<evidence type="ECO:0000256" key="10">
    <source>
        <dbReference type="ARBA" id="ARBA00023180"/>
    </source>
</evidence>
<dbReference type="FunFam" id="2.60.40.60:FF:000006">
    <property type="entry name" value="Protocadherin alpha 2"/>
    <property type="match status" value="1"/>
</dbReference>
<keyword evidence="6 11" id="KW-0106">Calcium</keyword>
<evidence type="ECO:0000256" key="13">
    <source>
        <dbReference type="SAM" id="Phobius"/>
    </source>
</evidence>
<dbReference type="Pfam" id="PF16492">
    <property type="entry name" value="Cadherin_C_2"/>
    <property type="match status" value="1"/>
</dbReference>
<reference evidence="16" key="3">
    <citation type="submission" date="2025-09" db="UniProtKB">
        <authorList>
            <consortium name="Ensembl"/>
        </authorList>
    </citation>
    <scope>IDENTIFICATION</scope>
</reference>
<dbReference type="PROSITE" id="PS50268">
    <property type="entry name" value="CADHERIN_2"/>
    <property type="match status" value="6"/>
</dbReference>
<feature type="compositionally biased region" description="Polar residues" evidence="12">
    <location>
        <begin position="859"/>
        <end position="869"/>
    </location>
</feature>
<dbReference type="PANTHER" id="PTHR24028:SF133">
    <property type="entry name" value="PROTOCADHERIN ALPHA-4"/>
    <property type="match status" value="1"/>
</dbReference>
<evidence type="ECO:0000256" key="3">
    <source>
        <dbReference type="ARBA" id="ARBA00022692"/>
    </source>
</evidence>
<organism evidence="16 17">
    <name type="scientific">Podarcis muralis</name>
    <name type="common">Wall lizard</name>
    <name type="synonym">Lacerta muralis</name>
    <dbReference type="NCBI Taxonomy" id="64176"/>
    <lineage>
        <taxon>Eukaryota</taxon>
        <taxon>Metazoa</taxon>
        <taxon>Chordata</taxon>
        <taxon>Craniata</taxon>
        <taxon>Vertebrata</taxon>
        <taxon>Euteleostomi</taxon>
        <taxon>Lepidosauria</taxon>
        <taxon>Squamata</taxon>
        <taxon>Bifurcata</taxon>
        <taxon>Unidentata</taxon>
        <taxon>Episquamata</taxon>
        <taxon>Laterata</taxon>
        <taxon>Lacertibaenia</taxon>
        <taxon>Lacertidae</taxon>
        <taxon>Podarcis</taxon>
    </lineage>
</organism>
<protein>
    <recommendedName>
        <fullName evidence="15">Cadherin domain-containing protein</fullName>
    </recommendedName>
</protein>
<dbReference type="InterPro" id="IPR015919">
    <property type="entry name" value="Cadherin-like_sf"/>
</dbReference>
<feature type="domain" description="Cadherin" evidence="15">
    <location>
        <begin position="347"/>
        <end position="449"/>
    </location>
</feature>
<dbReference type="FunFam" id="2.60.40.60:FF:000007">
    <property type="entry name" value="Protocadherin alpha 2"/>
    <property type="match status" value="1"/>
</dbReference>
<feature type="domain" description="Cadherin" evidence="15">
    <location>
        <begin position="573"/>
        <end position="668"/>
    </location>
</feature>
<evidence type="ECO:0000256" key="11">
    <source>
        <dbReference type="PROSITE-ProRule" id="PRU00043"/>
    </source>
</evidence>
<keyword evidence="4 14" id="KW-0732">Signal</keyword>
<dbReference type="FunFam" id="2.60.40.60:FF:000002">
    <property type="entry name" value="Protocadherin alpha 2"/>
    <property type="match status" value="1"/>
</dbReference>
<dbReference type="SMART" id="SM00112">
    <property type="entry name" value="CA"/>
    <property type="match status" value="6"/>
</dbReference>
<feature type="domain" description="Cadherin" evidence="15">
    <location>
        <begin position="239"/>
        <end position="346"/>
    </location>
</feature>
<comment type="subcellular location">
    <subcellularLocation>
        <location evidence="1">Cell membrane</location>
        <topology evidence="1">Single-pass type I membrane protein</topology>
    </subcellularLocation>
</comment>
<dbReference type="InterPro" id="IPR050174">
    <property type="entry name" value="Protocadherin/Cadherin-CA"/>
</dbReference>
<dbReference type="GO" id="GO:0005886">
    <property type="term" value="C:plasma membrane"/>
    <property type="evidence" value="ECO:0007669"/>
    <property type="project" value="UniProtKB-SubCell"/>
</dbReference>
<feature type="domain" description="Cadherin" evidence="15">
    <location>
        <begin position="450"/>
        <end position="556"/>
    </location>
</feature>
<keyword evidence="2" id="KW-1003">Cell membrane</keyword>
<feature type="chain" id="PRO_5025535127" description="Cadherin domain-containing protein" evidence="14">
    <location>
        <begin position="26"/>
        <end position="869"/>
    </location>
</feature>
<accession>A0A670IK33</accession>
<keyword evidence="17" id="KW-1185">Reference proteome</keyword>
<dbReference type="FunFam" id="2.60.40.60:FF:000003">
    <property type="entry name" value="Protocadherin alpha 2"/>
    <property type="match status" value="1"/>
</dbReference>
<dbReference type="GO" id="GO:0007156">
    <property type="term" value="P:homophilic cell adhesion via plasma membrane adhesion molecules"/>
    <property type="evidence" value="ECO:0007669"/>
    <property type="project" value="InterPro"/>
</dbReference>
<dbReference type="Pfam" id="PF00028">
    <property type="entry name" value="Cadherin"/>
    <property type="match status" value="5"/>
</dbReference>
<evidence type="ECO:0000256" key="9">
    <source>
        <dbReference type="ARBA" id="ARBA00023136"/>
    </source>
</evidence>
<dbReference type="Ensembl" id="ENSPMRT00000013216.1">
    <property type="protein sequence ID" value="ENSPMRP00000012380.1"/>
    <property type="gene ID" value="ENSPMRG00000008230.1"/>
</dbReference>
<keyword evidence="7" id="KW-0130">Cell adhesion</keyword>
<dbReference type="InterPro" id="IPR032455">
    <property type="entry name" value="Cadherin_C"/>
</dbReference>
<dbReference type="Pfam" id="PF08266">
    <property type="entry name" value="Cadherin_2"/>
    <property type="match status" value="1"/>
</dbReference>
<evidence type="ECO:0000256" key="12">
    <source>
        <dbReference type="SAM" id="MobiDB-lite"/>
    </source>
</evidence>
<feature type="signal peptide" evidence="14">
    <location>
        <begin position="1"/>
        <end position="25"/>
    </location>
</feature>
<dbReference type="AlphaFoldDB" id="A0A670IK33"/>
<evidence type="ECO:0000313" key="17">
    <source>
        <dbReference type="Proteomes" id="UP000472272"/>
    </source>
</evidence>
<evidence type="ECO:0000256" key="7">
    <source>
        <dbReference type="ARBA" id="ARBA00022889"/>
    </source>
</evidence>
<dbReference type="CDD" id="cd11304">
    <property type="entry name" value="Cadherin_repeat"/>
    <property type="match status" value="6"/>
</dbReference>